<dbReference type="Proteomes" id="UP000799428">
    <property type="component" value="Unassembled WGS sequence"/>
</dbReference>
<proteinExistence type="inferred from homology"/>
<dbReference type="PRINTS" id="PR00385">
    <property type="entry name" value="P450"/>
</dbReference>
<evidence type="ECO:0000256" key="2">
    <source>
        <dbReference type="ARBA" id="ARBA00022723"/>
    </source>
</evidence>
<evidence type="ECO:0000256" key="5">
    <source>
        <dbReference type="RuleBase" id="RU000461"/>
    </source>
</evidence>
<dbReference type="EMBL" id="MU005780">
    <property type="protein sequence ID" value="KAF2705032.1"/>
    <property type="molecule type" value="Genomic_DNA"/>
</dbReference>
<dbReference type="SUPFAM" id="SSF48264">
    <property type="entry name" value="Cytochrome P450"/>
    <property type="match status" value="1"/>
</dbReference>
<dbReference type="PANTHER" id="PTHR24305:SF156">
    <property type="entry name" value="P450, PUTATIVE (EUROFUNG)-RELATED"/>
    <property type="match status" value="1"/>
</dbReference>
<keyword evidence="5" id="KW-0560">Oxidoreductase</keyword>
<dbReference type="PANTHER" id="PTHR24305">
    <property type="entry name" value="CYTOCHROME P450"/>
    <property type="match status" value="1"/>
</dbReference>
<sequence length="483" mass="53770">MLQLLAFAAIAFLVTRSLYRLFIHPLHSIPGPTVAKISSLWLYYHSYIGDEATIIHTLHTRYGPILRVSPHEVDISDPDALAPIYVLKGGFRKADCYPNFHIDEHATLFSTISNEHRAPRAKVVSPLFSTKAIRENTDKLYGCVDRFVNRLREEAKSSKGQPVNLLNLTRALAVDAVSTHLFAKNYDAVSERSEHLSMAAFVDAFVGVGRFFYLPTPVFHWVEWAIDYCTGDAKTAESMATVDRFVEDVVSKTSAADNTYPGRLMNLGLKDDETKAQCKDLIFAGTDSTGMNLATILRYLVLNPSMLSTIASELGANASKGADAVDIQALPYLTGVIKEGLRLSMANPTRLPRVVPSSGWTFQDTWFAPGTVVGCSAYELHFNPIAFPDPQIFRPERWIRDEETTERSENEKEETELNKGWFAFGAGSRQCIARNLATAELYMAVERTVQSGVLIGCQAAGEVKILEWFNSRVVGERVDVCWE</sequence>
<dbReference type="OrthoDB" id="1470350at2759"/>
<dbReference type="CDD" id="cd11062">
    <property type="entry name" value="CYP58-like"/>
    <property type="match status" value="1"/>
</dbReference>
<keyword evidence="2 4" id="KW-0479">Metal-binding</keyword>
<protein>
    <submittedName>
        <fullName evidence="6">Cytochrome P450</fullName>
    </submittedName>
</protein>
<evidence type="ECO:0000256" key="3">
    <source>
        <dbReference type="ARBA" id="ARBA00023004"/>
    </source>
</evidence>
<comment type="similarity">
    <text evidence="5">Belongs to the cytochrome P450 family.</text>
</comment>
<dbReference type="PRINTS" id="PR00463">
    <property type="entry name" value="EP450I"/>
</dbReference>
<dbReference type="GO" id="GO:0016705">
    <property type="term" value="F:oxidoreductase activity, acting on paired donors, with incorporation or reduction of molecular oxygen"/>
    <property type="evidence" value="ECO:0007669"/>
    <property type="project" value="InterPro"/>
</dbReference>
<keyword evidence="5" id="KW-0503">Monooxygenase</keyword>
<reference evidence="6" key="1">
    <citation type="journal article" date="2020" name="Stud. Mycol.">
        <title>101 Dothideomycetes genomes: a test case for predicting lifestyles and emergence of pathogens.</title>
        <authorList>
            <person name="Haridas S."/>
            <person name="Albert R."/>
            <person name="Binder M."/>
            <person name="Bloem J."/>
            <person name="Labutti K."/>
            <person name="Salamov A."/>
            <person name="Andreopoulos B."/>
            <person name="Baker S."/>
            <person name="Barry K."/>
            <person name="Bills G."/>
            <person name="Bluhm B."/>
            <person name="Cannon C."/>
            <person name="Castanera R."/>
            <person name="Culley D."/>
            <person name="Daum C."/>
            <person name="Ezra D."/>
            <person name="Gonzalez J."/>
            <person name="Henrissat B."/>
            <person name="Kuo A."/>
            <person name="Liang C."/>
            <person name="Lipzen A."/>
            <person name="Lutzoni F."/>
            <person name="Magnuson J."/>
            <person name="Mondo S."/>
            <person name="Nolan M."/>
            <person name="Ohm R."/>
            <person name="Pangilinan J."/>
            <person name="Park H.-J."/>
            <person name="Ramirez L."/>
            <person name="Alfaro M."/>
            <person name="Sun H."/>
            <person name="Tritt A."/>
            <person name="Yoshinaga Y."/>
            <person name="Zwiers L.-H."/>
            <person name="Turgeon B."/>
            <person name="Goodwin S."/>
            <person name="Spatafora J."/>
            <person name="Crous P."/>
            <person name="Grigoriev I."/>
        </authorList>
    </citation>
    <scope>NUCLEOTIDE SEQUENCE</scope>
    <source>
        <strain evidence="6">CBS 279.74</strain>
    </source>
</reference>
<evidence type="ECO:0000256" key="1">
    <source>
        <dbReference type="ARBA" id="ARBA00001971"/>
    </source>
</evidence>
<keyword evidence="4 5" id="KW-0349">Heme</keyword>
<dbReference type="Gene3D" id="1.10.630.10">
    <property type="entry name" value="Cytochrome P450"/>
    <property type="match status" value="1"/>
</dbReference>
<dbReference type="InterPro" id="IPR036396">
    <property type="entry name" value="Cyt_P450_sf"/>
</dbReference>
<name>A0A6G1JXN8_9PLEO</name>
<evidence type="ECO:0000256" key="4">
    <source>
        <dbReference type="PIRSR" id="PIRSR602401-1"/>
    </source>
</evidence>
<dbReference type="GO" id="GO:0020037">
    <property type="term" value="F:heme binding"/>
    <property type="evidence" value="ECO:0007669"/>
    <property type="project" value="InterPro"/>
</dbReference>
<dbReference type="GO" id="GO:0005506">
    <property type="term" value="F:iron ion binding"/>
    <property type="evidence" value="ECO:0007669"/>
    <property type="project" value="InterPro"/>
</dbReference>
<dbReference type="InterPro" id="IPR050121">
    <property type="entry name" value="Cytochrome_P450_monoxygenase"/>
</dbReference>
<accession>A0A6G1JXN8</accession>
<keyword evidence="7" id="KW-1185">Reference proteome</keyword>
<dbReference type="InterPro" id="IPR002401">
    <property type="entry name" value="Cyt_P450_E_grp-I"/>
</dbReference>
<dbReference type="InterPro" id="IPR017972">
    <property type="entry name" value="Cyt_P450_CS"/>
</dbReference>
<dbReference type="GO" id="GO:0004497">
    <property type="term" value="F:monooxygenase activity"/>
    <property type="evidence" value="ECO:0007669"/>
    <property type="project" value="UniProtKB-KW"/>
</dbReference>
<comment type="cofactor">
    <cofactor evidence="1 4">
        <name>heme</name>
        <dbReference type="ChEBI" id="CHEBI:30413"/>
    </cofactor>
</comment>
<dbReference type="PROSITE" id="PS00086">
    <property type="entry name" value="CYTOCHROME_P450"/>
    <property type="match status" value="1"/>
</dbReference>
<dbReference type="Pfam" id="PF00067">
    <property type="entry name" value="p450"/>
    <property type="match status" value="1"/>
</dbReference>
<evidence type="ECO:0000313" key="7">
    <source>
        <dbReference type="Proteomes" id="UP000799428"/>
    </source>
</evidence>
<keyword evidence="3 4" id="KW-0408">Iron</keyword>
<evidence type="ECO:0000313" key="6">
    <source>
        <dbReference type="EMBL" id="KAF2705032.1"/>
    </source>
</evidence>
<dbReference type="AlphaFoldDB" id="A0A6G1JXN8"/>
<organism evidence="6 7">
    <name type="scientific">Pleomassaria siparia CBS 279.74</name>
    <dbReference type="NCBI Taxonomy" id="1314801"/>
    <lineage>
        <taxon>Eukaryota</taxon>
        <taxon>Fungi</taxon>
        <taxon>Dikarya</taxon>
        <taxon>Ascomycota</taxon>
        <taxon>Pezizomycotina</taxon>
        <taxon>Dothideomycetes</taxon>
        <taxon>Pleosporomycetidae</taxon>
        <taxon>Pleosporales</taxon>
        <taxon>Pleomassariaceae</taxon>
        <taxon>Pleomassaria</taxon>
    </lineage>
</organism>
<gene>
    <name evidence="6" type="ORF">K504DRAFT_460817</name>
</gene>
<dbReference type="InterPro" id="IPR001128">
    <property type="entry name" value="Cyt_P450"/>
</dbReference>
<feature type="binding site" description="axial binding residue" evidence="4">
    <location>
        <position position="431"/>
    </location>
    <ligand>
        <name>heme</name>
        <dbReference type="ChEBI" id="CHEBI:30413"/>
    </ligand>
    <ligandPart>
        <name>Fe</name>
        <dbReference type="ChEBI" id="CHEBI:18248"/>
    </ligandPart>
</feature>